<dbReference type="PROSITE" id="PS51707">
    <property type="entry name" value="CYTH"/>
    <property type="match status" value="1"/>
</dbReference>
<organism evidence="3 4">
    <name type="scientific">Peteryoungia desertarenae</name>
    <dbReference type="NCBI Taxonomy" id="1813451"/>
    <lineage>
        <taxon>Bacteria</taxon>
        <taxon>Pseudomonadati</taxon>
        <taxon>Pseudomonadota</taxon>
        <taxon>Alphaproteobacteria</taxon>
        <taxon>Hyphomicrobiales</taxon>
        <taxon>Rhizobiaceae</taxon>
        <taxon>Peteryoungia</taxon>
    </lineage>
</organism>
<dbReference type="InterPro" id="IPR033469">
    <property type="entry name" value="CYTH-like_dom_sf"/>
</dbReference>
<dbReference type="InterPro" id="IPR023577">
    <property type="entry name" value="CYTH_domain"/>
</dbReference>
<proteinExistence type="predicted"/>
<dbReference type="PIRSF" id="PIRSF016487">
    <property type="entry name" value="CYTH_UCP016487"/>
    <property type="match status" value="1"/>
</dbReference>
<dbReference type="Gene3D" id="2.40.320.10">
    <property type="entry name" value="Hypothetical Protein Pfu-838710-001"/>
    <property type="match status" value="1"/>
</dbReference>
<accession>A0ABX6QHY6</accession>
<dbReference type="Proteomes" id="UP000308530">
    <property type="component" value="Chromosome"/>
</dbReference>
<reference evidence="3 4" key="1">
    <citation type="submission" date="2020-06" db="EMBL/GenBank/DDBJ databases">
        <title>Genome sequence of Rhizobium sp strain ADMK78.</title>
        <authorList>
            <person name="Rahi P."/>
        </authorList>
    </citation>
    <scope>NUCLEOTIDE SEQUENCE [LARGE SCALE GENOMIC DNA]</scope>
    <source>
        <strain evidence="3 4">ADMK78</strain>
    </source>
</reference>
<dbReference type="PANTHER" id="PTHR40114">
    <property type="entry name" value="SLR0698 PROTEIN"/>
    <property type="match status" value="1"/>
</dbReference>
<sequence>MAKEIERKFLVRNDRWRQHVTSETRLRQAYVASEDDRSVRIRTRDTSSAQITIKFGGSSLVRDEYEYQIPYEDAAEIINFAIGNVIEKTRYTVEYRGFTWEVDVFDGAYTGLVIAEVELSSAEDKPDLPDWIGREVTGDKRYSNQILATQRLKPELVHVISH</sequence>
<dbReference type="Pfam" id="PF01928">
    <property type="entry name" value="CYTH"/>
    <property type="match status" value="1"/>
</dbReference>
<dbReference type="InterPro" id="IPR010399">
    <property type="entry name" value="Tify_dom"/>
</dbReference>
<dbReference type="PANTHER" id="PTHR40114:SF1">
    <property type="entry name" value="SLR0698 PROTEIN"/>
    <property type="match status" value="1"/>
</dbReference>
<dbReference type="RefSeq" id="WP_138287991.1">
    <property type="nucleotide sequence ID" value="NZ_CP058350.1"/>
</dbReference>
<dbReference type="EMBL" id="CP058350">
    <property type="protein sequence ID" value="QLF68174.1"/>
    <property type="molecule type" value="Genomic_DNA"/>
</dbReference>
<keyword evidence="4" id="KW-1185">Reference proteome</keyword>
<evidence type="ECO:0000313" key="3">
    <source>
        <dbReference type="EMBL" id="QLF68174.1"/>
    </source>
</evidence>
<dbReference type="SMART" id="SM01118">
    <property type="entry name" value="CYTH"/>
    <property type="match status" value="1"/>
</dbReference>
<feature type="domain" description="Tify" evidence="1">
    <location>
        <begin position="44"/>
        <end position="83"/>
    </location>
</feature>
<dbReference type="SUPFAM" id="SSF55154">
    <property type="entry name" value="CYTH-like phosphatases"/>
    <property type="match status" value="1"/>
</dbReference>
<evidence type="ECO:0000259" key="2">
    <source>
        <dbReference type="PROSITE" id="PS51707"/>
    </source>
</evidence>
<gene>
    <name evidence="3" type="ORF">FE840_000575</name>
</gene>
<evidence type="ECO:0000259" key="1">
    <source>
        <dbReference type="PROSITE" id="PS51320"/>
    </source>
</evidence>
<name>A0ABX6QHY6_9HYPH</name>
<protein>
    <submittedName>
        <fullName evidence="3">CYTH domain-containing protein</fullName>
    </submittedName>
</protein>
<dbReference type="CDD" id="cd07891">
    <property type="entry name" value="CYTH-like_CthTTM-like_1"/>
    <property type="match status" value="1"/>
</dbReference>
<dbReference type="InterPro" id="IPR012042">
    <property type="entry name" value="NeuTTM/CthTTM-like"/>
</dbReference>
<dbReference type="PROSITE" id="PS51320">
    <property type="entry name" value="TIFY"/>
    <property type="match status" value="1"/>
</dbReference>
<feature type="domain" description="CYTH" evidence="2">
    <location>
        <begin position="2"/>
        <end position="149"/>
    </location>
</feature>
<evidence type="ECO:0000313" key="4">
    <source>
        <dbReference type="Proteomes" id="UP000308530"/>
    </source>
</evidence>